<dbReference type="CDD" id="cd07730">
    <property type="entry name" value="metallo-hydrolase-like_MBL-fold"/>
    <property type="match status" value="1"/>
</dbReference>
<evidence type="ECO:0000256" key="3">
    <source>
        <dbReference type="ARBA" id="ARBA00022801"/>
    </source>
</evidence>
<evidence type="ECO:0000256" key="1">
    <source>
        <dbReference type="ARBA" id="ARBA00007749"/>
    </source>
</evidence>
<dbReference type="Gene3D" id="3.60.15.10">
    <property type="entry name" value="Ribonuclease Z/Hydroxyacylglutathione hydrolase-like"/>
    <property type="match status" value="1"/>
</dbReference>
<reference evidence="6" key="1">
    <citation type="journal article" date="2020" name="Stud. Mycol.">
        <title>101 Dothideomycetes genomes: a test case for predicting lifestyles and emergence of pathogens.</title>
        <authorList>
            <person name="Haridas S."/>
            <person name="Albert R."/>
            <person name="Binder M."/>
            <person name="Bloem J."/>
            <person name="Labutti K."/>
            <person name="Salamov A."/>
            <person name="Andreopoulos B."/>
            <person name="Baker S."/>
            <person name="Barry K."/>
            <person name="Bills G."/>
            <person name="Bluhm B."/>
            <person name="Cannon C."/>
            <person name="Castanera R."/>
            <person name="Culley D."/>
            <person name="Daum C."/>
            <person name="Ezra D."/>
            <person name="Gonzalez J."/>
            <person name="Henrissat B."/>
            <person name="Kuo A."/>
            <person name="Liang C."/>
            <person name="Lipzen A."/>
            <person name="Lutzoni F."/>
            <person name="Magnuson J."/>
            <person name="Mondo S."/>
            <person name="Nolan M."/>
            <person name="Ohm R."/>
            <person name="Pangilinan J."/>
            <person name="Park H.-J."/>
            <person name="Ramirez L."/>
            <person name="Alfaro M."/>
            <person name="Sun H."/>
            <person name="Tritt A."/>
            <person name="Yoshinaga Y."/>
            <person name="Zwiers L.-H."/>
            <person name="Turgeon B."/>
            <person name="Goodwin S."/>
            <person name="Spatafora J."/>
            <person name="Crous P."/>
            <person name="Grigoriev I."/>
        </authorList>
    </citation>
    <scope>NUCLEOTIDE SEQUENCE</scope>
    <source>
        <strain evidence="6">CBS 133067</strain>
    </source>
</reference>
<dbReference type="InterPro" id="IPR001279">
    <property type="entry name" value="Metallo-B-lactamas"/>
</dbReference>
<dbReference type="Proteomes" id="UP000799772">
    <property type="component" value="Unassembled WGS sequence"/>
</dbReference>
<feature type="domain" description="Metallo-beta-lactamase" evidence="5">
    <location>
        <begin position="46"/>
        <end position="286"/>
    </location>
</feature>
<name>A0A9P4M6N6_9PEZI</name>
<dbReference type="OrthoDB" id="10250730at2759"/>
<evidence type="ECO:0000256" key="4">
    <source>
        <dbReference type="ARBA" id="ARBA00022833"/>
    </source>
</evidence>
<comment type="caution">
    <text evidence="6">The sequence shown here is derived from an EMBL/GenBank/DDBJ whole genome shotgun (WGS) entry which is preliminary data.</text>
</comment>
<dbReference type="SUPFAM" id="SSF56281">
    <property type="entry name" value="Metallo-hydrolase/oxidoreductase"/>
    <property type="match status" value="1"/>
</dbReference>
<sequence>MSSQREGRTLPVANASVRVHLLDGGSFGKADIAKLHNGRHGEIRLYDWCFLIQHRNSGRNILWDLGISSDRTLYTPWVLPMYDEVEAIGPRQTLQEQLRDRGVEPKQVDTVIFSHAHWDHCRPFTKEFPNARAYFGPGTKRHCSPGHLENGEASSNVQWDGRFFDIDGRATEPWSELEGPWKKFDPFHNAMDFFGDGSVWIIQAPGHMPGNLCAAVKVEGSDSWVVLGSDCCHSRAILEGEEDIAIFQLPDGEMMSLHSDIAAARETIARLRRGEHDFKMHIALAHDIEWMKSAKDDVLISLLSAQMKSEWLSRVRQGERP</sequence>
<dbReference type="PANTHER" id="PTHR42978">
    <property type="entry name" value="QUORUM-QUENCHING LACTONASE YTNP-RELATED-RELATED"/>
    <property type="match status" value="1"/>
</dbReference>
<dbReference type="InterPro" id="IPR036866">
    <property type="entry name" value="RibonucZ/Hydroxyglut_hydro"/>
</dbReference>
<accession>A0A9P4M6N6</accession>
<protein>
    <submittedName>
        <fullName evidence="6">Metallo-hydrolase/oxidoreductase</fullName>
    </submittedName>
</protein>
<keyword evidence="4" id="KW-0862">Zinc</keyword>
<dbReference type="GO" id="GO:0046872">
    <property type="term" value="F:metal ion binding"/>
    <property type="evidence" value="ECO:0007669"/>
    <property type="project" value="UniProtKB-KW"/>
</dbReference>
<keyword evidence="3" id="KW-0378">Hydrolase</keyword>
<dbReference type="PANTHER" id="PTHR42978:SF4">
    <property type="entry name" value="METALLO-BETA-LACTAMASE DOMAIN-CONTAINING PROTEIN"/>
    <property type="match status" value="1"/>
</dbReference>
<keyword evidence="2" id="KW-0479">Metal-binding</keyword>
<gene>
    <name evidence="6" type="ORF">NA57DRAFT_38189</name>
</gene>
<proteinExistence type="inferred from homology"/>
<dbReference type="SMART" id="SM00849">
    <property type="entry name" value="Lactamase_B"/>
    <property type="match status" value="1"/>
</dbReference>
<evidence type="ECO:0000313" key="6">
    <source>
        <dbReference type="EMBL" id="KAF2099881.1"/>
    </source>
</evidence>
<dbReference type="GO" id="GO:0016787">
    <property type="term" value="F:hydrolase activity"/>
    <property type="evidence" value="ECO:0007669"/>
    <property type="project" value="UniProtKB-KW"/>
</dbReference>
<keyword evidence="7" id="KW-1185">Reference proteome</keyword>
<evidence type="ECO:0000259" key="5">
    <source>
        <dbReference type="SMART" id="SM00849"/>
    </source>
</evidence>
<evidence type="ECO:0000313" key="7">
    <source>
        <dbReference type="Proteomes" id="UP000799772"/>
    </source>
</evidence>
<dbReference type="InterPro" id="IPR051013">
    <property type="entry name" value="MBL_superfamily_lactonases"/>
</dbReference>
<dbReference type="AlphaFoldDB" id="A0A9P4M6N6"/>
<dbReference type="EMBL" id="ML978125">
    <property type="protein sequence ID" value="KAF2099881.1"/>
    <property type="molecule type" value="Genomic_DNA"/>
</dbReference>
<evidence type="ECO:0000256" key="2">
    <source>
        <dbReference type="ARBA" id="ARBA00022723"/>
    </source>
</evidence>
<organism evidence="6 7">
    <name type="scientific">Rhizodiscina lignyota</name>
    <dbReference type="NCBI Taxonomy" id="1504668"/>
    <lineage>
        <taxon>Eukaryota</taxon>
        <taxon>Fungi</taxon>
        <taxon>Dikarya</taxon>
        <taxon>Ascomycota</taxon>
        <taxon>Pezizomycotina</taxon>
        <taxon>Dothideomycetes</taxon>
        <taxon>Pleosporomycetidae</taxon>
        <taxon>Aulographales</taxon>
        <taxon>Rhizodiscinaceae</taxon>
        <taxon>Rhizodiscina</taxon>
    </lineage>
</organism>
<comment type="similarity">
    <text evidence="1">Belongs to the metallo-beta-lactamase superfamily.</text>
</comment>
<dbReference type="Pfam" id="PF00753">
    <property type="entry name" value="Lactamase_B"/>
    <property type="match status" value="1"/>
</dbReference>